<keyword evidence="18" id="KW-1185">Reference proteome</keyword>
<accession>A0A7L3S8N8</accession>
<dbReference type="GO" id="GO:0006730">
    <property type="term" value="P:one-carbon metabolic process"/>
    <property type="evidence" value="ECO:0007669"/>
    <property type="project" value="UniProtKB-KW"/>
</dbReference>
<keyword evidence="7 12" id="KW-0547">Nucleotide-binding</keyword>
<dbReference type="HAMAP" id="MF_00086">
    <property type="entry name" value="S_AdoMet_synth1"/>
    <property type="match status" value="1"/>
</dbReference>
<feature type="non-terminal residue" evidence="17">
    <location>
        <position position="422"/>
    </location>
</feature>
<dbReference type="Pfam" id="PF00438">
    <property type="entry name" value="S-AdoMet_synt_N"/>
    <property type="match status" value="1"/>
</dbReference>
<evidence type="ECO:0000256" key="7">
    <source>
        <dbReference type="ARBA" id="ARBA00022741"/>
    </source>
</evidence>
<dbReference type="PROSITE" id="PS00376">
    <property type="entry name" value="ADOMET_SYNTHASE_1"/>
    <property type="match status" value="1"/>
</dbReference>
<dbReference type="Proteomes" id="UP000578766">
    <property type="component" value="Unassembled WGS sequence"/>
</dbReference>
<dbReference type="FunFam" id="3.30.300.10:FF:000004">
    <property type="entry name" value="S-adenosylmethionine synthase"/>
    <property type="match status" value="1"/>
</dbReference>
<organism evidence="17 18">
    <name type="scientific">Cepphus grylle</name>
    <name type="common">Black guillemot</name>
    <name type="synonym">Alca grylle</name>
    <dbReference type="NCBI Taxonomy" id="28697"/>
    <lineage>
        <taxon>Eukaryota</taxon>
        <taxon>Metazoa</taxon>
        <taxon>Chordata</taxon>
        <taxon>Craniata</taxon>
        <taxon>Vertebrata</taxon>
        <taxon>Euteleostomi</taxon>
        <taxon>Archelosauria</taxon>
        <taxon>Archosauria</taxon>
        <taxon>Dinosauria</taxon>
        <taxon>Saurischia</taxon>
        <taxon>Theropoda</taxon>
        <taxon>Coelurosauria</taxon>
        <taxon>Aves</taxon>
        <taxon>Neognathae</taxon>
        <taxon>Neoaves</taxon>
        <taxon>Charadriiformes</taxon>
        <taxon>Alcidae</taxon>
        <taxon>Cepphus</taxon>
    </lineage>
</organism>
<dbReference type="GO" id="GO:0006556">
    <property type="term" value="P:S-adenosylmethionine biosynthetic process"/>
    <property type="evidence" value="ECO:0007669"/>
    <property type="project" value="UniProtKB-UniPathway"/>
</dbReference>
<evidence type="ECO:0000256" key="8">
    <source>
        <dbReference type="ARBA" id="ARBA00022840"/>
    </source>
</evidence>
<dbReference type="GO" id="GO:0005524">
    <property type="term" value="F:ATP binding"/>
    <property type="evidence" value="ECO:0007669"/>
    <property type="project" value="UniProtKB-KW"/>
</dbReference>
<comment type="function">
    <text evidence="12">Catalyzes the formation of S-adenosylmethionine from methionine and ATP.</text>
</comment>
<dbReference type="GO" id="GO:0046872">
    <property type="term" value="F:metal ion binding"/>
    <property type="evidence" value="ECO:0007669"/>
    <property type="project" value="UniProtKB-KW"/>
</dbReference>
<comment type="catalytic activity">
    <reaction evidence="11 12">
        <text>L-methionine + ATP + H2O = S-adenosyl-L-methionine + phosphate + diphosphate</text>
        <dbReference type="Rhea" id="RHEA:21080"/>
        <dbReference type="ChEBI" id="CHEBI:15377"/>
        <dbReference type="ChEBI" id="CHEBI:30616"/>
        <dbReference type="ChEBI" id="CHEBI:33019"/>
        <dbReference type="ChEBI" id="CHEBI:43474"/>
        <dbReference type="ChEBI" id="CHEBI:57844"/>
        <dbReference type="ChEBI" id="CHEBI:59789"/>
        <dbReference type="EC" id="2.5.1.6"/>
    </reaction>
</comment>
<dbReference type="PANTHER" id="PTHR11964">
    <property type="entry name" value="S-ADENOSYLMETHIONINE SYNTHETASE"/>
    <property type="match status" value="1"/>
</dbReference>
<dbReference type="FunFam" id="3.30.300.10:FF:000011">
    <property type="entry name" value="S-adenosylmethionine synthase"/>
    <property type="match status" value="1"/>
</dbReference>
<dbReference type="InterPro" id="IPR022628">
    <property type="entry name" value="S-AdoMet_synt_N"/>
</dbReference>
<dbReference type="EMBL" id="VZUD01000334">
    <property type="protein sequence ID" value="NXV22871.1"/>
    <property type="molecule type" value="Genomic_DNA"/>
</dbReference>
<reference evidence="17 18" key="1">
    <citation type="submission" date="2019-09" db="EMBL/GenBank/DDBJ databases">
        <title>Bird 10,000 Genomes (B10K) Project - Family phase.</title>
        <authorList>
            <person name="Zhang G."/>
        </authorList>
    </citation>
    <scope>NUCLEOTIDE SEQUENCE [LARGE SCALE GENOMIC DNA]</scope>
    <source>
        <strain evidence="17">OUT-0020</strain>
        <tissue evidence="17">Liver</tissue>
    </source>
</reference>
<dbReference type="InterPro" id="IPR022636">
    <property type="entry name" value="S-AdoMet_synthetase_sfam"/>
</dbReference>
<dbReference type="PIRSF" id="PIRSF000497">
    <property type="entry name" value="MAT"/>
    <property type="match status" value="1"/>
</dbReference>
<protein>
    <recommendedName>
        <fullName evidence="12">S-adenosylmethionine synthase</fullName>
        <ecNumber evidence="12">2.5.1.6</ecNumber>
    </recommendedName>
</protein>
<evidence type="ECO:0000256" key="11">
    <source>
        <dbReference type="ARBA" id="ARBA00048344"/>
    </source>
</evidence>
<sequence length="422" mass="46680">MNGQLNGFHEVFIEEGTFLFTSESVGEGHPDKICDQISDAVLDAHLKQDPDAKVACETVAKTGMILLAGEITSRAAVDYQKVVRDTIKHIGYDDSSKGRCWGVTGSSLVWSLVRRAHHSLRSALGFDYKTCNVLVALEQQSPDIAQGVHLDRSEEDIGAGDQGLMFGYATDETEECMPLTIVLAHKLNAKLAELRRNGTLPWLRPDSKTQVTVQYMQDRGAVIPIRVHTIVISVQHDEEVCLDEMRDALKEKVIKAVVPAKYLDDDTIYHLQPSGRFVIGGPQGDAGLTGRKIIVDTYGGWGAHGGGAFSGKDYTKVDRSAAYAARWVAKSLIKAGLCRRVLVQVSYAIGVSHPLSISIFHYGTSQKSERELLEIVKKNFDLRPGVIVRDLDLKKPLYQRTAAYGHFGRDSFPWEVPKKLKY</sequence>
<comment type="similarity">
    <text evidence="2 13">Belongs to the AdoMet synthase family.</text>
</comment>
<dbReference type="Pfam" id="PF02772">
    <property type="entry name" value="S-AdoMet_synt_M"/>
    <property type="match status" value="1"/>
</dbReference>
<dbReference type="SUPFAM" id="SSF55973">
    <property type="entry name" value="S-adenosylmethionine synthetase"/>
    <property type="match status" value="4"/>
</dbReference>
<dbReference type="InterPro" id="IPR022631">
    <property type="entry name" value="ADOMET_SYNTHASE_CS"/>
</dbReference>
<evidence type="ECO:0000256" key="5">
    <source>
        <dbReference type="ARBA" id="ARBA00022679"/>
    </source>
</evidence>
<dbReference type="EC" id="2.5.1.6" evidence="12"/>
<comment type="cofactor">
    <cofactor evidence="12">
        <name>Mg(2+)</name>
        <dbReference type="ChEBI" id="CHEBI:18420"/>
    </cofactor>
    <text evidence="12">Binds 2 magnesium ions per subunit. The magnesium ions interact primarily with the substrate.</text>
</comment>
<evidence type="ECO:0000256" key="6">
    <source>
        <dbReference type="ARBA" id="ARBA00022723"/>
    </source>
</evidence>
<dbReference type="UniPathway" id="UPA00315">
    <property type="reaction ID" value="UER00080"/>
</dbReference>
<comment type="cofactor">
    <cofactor evidence="12">
        <name>K(+)</name>
        <dbReference type="ChEBI" id="CHEBI:29103"/>
    </cofactor>
    <text evidence="12">Binds 1 potassium ion per subunit. The potassium ion interacts primarily with the substrate.</text>
</comment>
<dbReference type="InterPro" id="IPR022630">
    <property type="entry name" value="S-AdoMet_synt_C"/>
</dbReference>
<dbReference type="PROSITE" id="PS00377">
    <property type="entry name" value="ADOMET_SYNTHASE_2"/>
    <property type="match status" value="1"/>
</dbReference>
<evidence type="ECO:0000256" key="13">
    <source>
        <dbReference type="RuleBase" id="RU004462"/>
    </source>
</evidence>
<dbReference type="CDD" id="cd18079">
    <property type="entry name" value="S-AdoMet_synt"/>
    <property type="match status" value="1"/>
</dbReference>
<keyword evidence="10 12" id="KW-0630">Potassium</keyword>
<dbReference type="Pfam" id="PF02773">
    <property type="entry name" value="S-AdoMet_synt_C"/>
    <property type="match status" value="1"/>
</dbReference>
<dbReference type="InterPro" id="IPR022629">
    <property type="entry name" value="S-AdoMet_synt_central"/>
</dbReference>
<evidence type="ECO:0000313" key="17">
    <source>
        <dbReference type="EMBL" id="NXV22871.1"/>
    </source>
</evidence>
<evidence type="ECO:0000256" key="10">
    <source>
        <dbReference type="ARBA" id="ARBA00022958"/>
    </source>
</evidence>
<dbReference type="AlphaFoldDB" id="A0A7L3S8N8"/>
<dbReference type="GO" id="GO:0004478">
    <property type="term" value="F:methionine adenosyltransferase activity"/>
    <property type="evidence" value="ECO:0007669"/>
    <property type="project" value="UniProtKB-EC"/>
</dbReference>
<evidence type="ECO:0000256" key="12">
    <source>
        <dbReference type="RuleBase" id="RU000541"/>
    </source>
</evidence>
<dbReference type="NCBIfam" id="TIGR01034">
    <property type="entry name" value="metK"/>
    <property type="match status" value="1"/>
</dbReference>
<feature type="domain" description="S-adenosylmethionine synthetase N-terminal" evidence="14">
    <location>
        <begin position="18"/>
        <end position="98"/>
    </location>
</feature>
<evidence type="ECO:0000256" key="2">
    <source>
        <dbReference type="ARBA" id="ARBA00009685"/>
    </source>
</evidence>
<comment type="caution">
    <text evidence="17">The sequence shown here is derived from an EMBL/GenBank/DDBJ whole genome shotgun (WGS) entry which is preliminary data.</text>
</comment>
<dbReference type="InterPro" id="IPR002133">
    <property type="entry name" value="S-AdoMet_synthetase"/>
</dbReference>
<evidence type="ECO:0000256" key="3">
    <source>
        <dbReference type="ARBA" id="ARBA00022490"/>
    </source>
</evidence>
<evidence type="ECO:0000259" key="14">
    <source>
        <dbReference type="Pfam" id="PF00438"/>
    </source>
</evidence>
<evidence type="ECO:0000256" key="1">
    <source>
        <dbReference type="ARBA" id="ARBA00005224"/>
    </source>
</evidence>
<feature type="non-terminal residue" evidence="17">
    <location>
        <position position="1"/>
    </location>
</feature>
<keyword evidence="6 12" id="KW-0479">Metal-binding</keyword>
<gene>
    <name evidence="17" type="primary">Mat2a</name>
    <name evidence="17" type="ORF">CEPGRY_R10349</name>
</gene>
<keyword evidence="5 12" id="KW-0808">Transferase</keyword>
<evidence type="ECO:0000313" key="18">
    <source>
        <dbReference type="Proteomes" id="UP000578766"/>
    </source>
</evidence>
<comment type="pathway">
    <text evidence="1 12">Amino-acid biosynthesis; S-adenosyl-L-methionine biosynthesis; S-adenosyl-L-methionine from L-methionine: step 1/1.</text>
</comment>
<evidence type="ECO:0000256" key="9">
    <source>
        <dbReference type="ARBA" id="ARBA00022842"/>
    </source>
</evidence>
<feature type="domain" description="S-adenosylmethionine synthetase central" evidence="15">
    <location>
        <begin position="156"/>
        <end position="277"/>
    </location>
</feature>
<proteinExistence type="inferred from homology"/>
<evidence type="ECO:0000256" key="4">
    <source>
        <dbReference type="ARBA" id="ARBA00022563"/>
    </source>
</evidence>
<dbReference type="FunFam" id="3.30.300.10:FF:000003">
    <property type="entry name" value="S-adenosylmethionine synthase"/>
    <property type="match status" value="1"/>
</dbReference>
<keyword evidence="9 12" id="KW-0460">Magnesium</keyword>
<evidence type="ECO:0000259" key="15">
    <source>
        <dbReference type="Pfam" id="PF02772"/>
    </source>
</evidence>
<keyword evidence="3" id="KW-0963">Cytoplasm</keyword>
<evidence type="ECO:0000259" key="16">
    <source>
        <dbReference type="Pfam" id="PF02773"/>
    </source>
</evidence>
<keyword evidence="4 12" id="KW-0554">One-carbon metabolism</keyword>
<feature type="domain" description="S-adenosylmethionine synthetase C-terminal" evidence="16">
    <location>
        <begin position="279"/>
        <end position="415"/>
    </location>
</feature>
<name>A0A7L3S8N8_CEPGR</name>
<keyword evidence="8 12" id="KW-0067">ATP-binding</keyword>
<dbReference type="Gene3D" id="3.30.300.10">
    <property type="match status" value="4"/>
</dbReference>